<dbReference type="EMBL" id="AORZ01000074">
    <property type="protein sequence ID" value="EME98552.1"/>
    <property type="molecule type" value="Genomic_DNA"/>
</dbReference>
<keyword evidence="4" id="KW-0378">Hydrolase</keyword>
<dbReference type="SUPFAM" id="SSF52540">
    <property type="entry name" value="P-loop containing nucleoside triphosphate hydrolases"/>
    <property type="match status" value="1"/>
</dbReference>
<name>M3AY40_STRM1</name>
<dbReference type="InterPro" id="IPR036388">
    <property type="entry name" value="WH-like_DNA-bd_sf"/>
</dbReference>
<dbReference type="GO" id="GO:0043590">
    <property type="term" value="C:bacterial nucleoid"/>
    <property type="evidence" value="ECO:0007669"/>
    <property type="project" value="TreeGrafter"/>
</dbReference>
<sequence length="721" mass="77352">MTNEALRTAADAVLARLVGDATGGARLREDQWRAIEALVADRRRALVVQRTGWGKSAVYFVATALLRERGSGPTVIVSPLLALMRNQVEAAARAGIHARTINSANPEEWDTIQAEVAAGEVDVLLVSPERLNNPDFRDQVLPKLAAATGLLVVDEAHCISDWGHDFRPDYRRLRTMLAELPPGVPVLATTATANARVTADVAEQLGTGEGAERALVLRGPLDRESLSLGVLRLPDAAHRLAWLADHLDELPGSGIVYTLTVAAAEEVTAFLRRRGHVVAAYTGKTENADRQQAEEDLLANRVKALVATSALGMGFDKPDLGFVVHLGSPSSPIAYYQQVGRAGRGVEHAEVLLLPGREDEAIWQYFASLAFPPEEQVRRTLDVLAAADRPLSLPALEPLVELRRSRLETMLKVLDVDGAVHRVRGGWTATGRPWTYDAERYAWVARQRKAEQEAMRAYATTTECRMEFLRRQLDDEQAAPCGRCDNCAGARFSAEVSGQALDASRGELGRPGVEVEPRRMWPTGMPAVGVDLKGRIPAGEQAAPGRALGRLSDIGWGNRLRPLLAAQAPDGPVPDDVAGAVVTVLADWAKGPGGWASGAPDAPDRPVGVVVVDSRSRPKLIGSLGEHIAAVGRMPFLGAVSYRADAAESRVPRTNSAQRLRALDGALTVPPELAARLAESRGPVLLVDDLADTGWTLAVAARLLRRAGASQVFPLVLAVQG</sequence>
<dbReference type="CDD" id="cd06223">
    <property type="entry name" value="PRTases_typeI"/>
    <property type="match status" value="1"/>
</dbReference>
<keyword evidence="7" id="KW-0238">DNA-binding</keyword>
<dbReference type="Pfam" id="PF00271">
    <property type="entry name" value="Helicase_C"/>
    <property type="match status" value="1"/>
</dbReference>
<keyword evidence="8" id="KW-0413">Isomerase</keyword>
<dbReference type="Gene3D" id="3.40.50.300">
    <property type="entry name" value="P-loop containing nucleotide triphosphate hydrolases"/>
    <property type="match status" value="2"/>
</dbReference>
<evidence type="ECO:0000256" key="2">
    <source>
        <dbReference type="ARBA" id="ARBA00022723"/>
    </source>
</evidence>
<dbReference type="GO" id="GO:0030894">
    <property type="term" value="C:replisome"/>
    <property type="evidence" value="ECO:0007669"/>
    <property type="project" value="TreeGrafter"/>
</dbReference>
<dbReference type="SMART" id="SM00487">
    <property type="entry name" value="DEXDc"/>
    <property type="match status" value="1"/>
</dbReference>
<dbReference type="eggNOG" id="COG0514">
    <property type="taxonomic scope" value="Bacteria"/>
</dbReference>
<dbReference type="InterPro" id="IPR011545">
    <property type="entry name" value="DEAD/DEAH_box_helicase_dom"/>
</dbReference>
<dbReference type="PANTHER" id="PTHR13710">
    <property type="entry name" value="DNA HELICASE RECQ FAMILY MEMBER"/>
    <property type="match status" value="1"/>
</dbReference>
<keyword evidence="6" id="KW-0067">ATP-binding</keyword>
<dbReference type="InterPro" id="IPR004589">
    <property type="entry name" value="DNA_helicase_ATP-dep_RecQ"/>
</dbReference>
<dbReference type="GO" id="GO:0046872">
    <property type="term" value="F:metal ion binding"/>
    <property type="evidence" value="ECO:0007669"/>
    <property type="project" value="UniProtKB-KW"/>
</dbReference>
<evidence type="ECO:0000256" key="3">
    <source>
        <dbReference type="ARBA" id="ARBA00022741"/>
    </source>
</evidence>
<dbReference type="NCBIfam" id="TIGR00614">
    <property type="entry name" value="recQ_fam"/>
    <property type="match status" value="1"/>
</dbReference>
<dbReference type="GO" id="GO:0006310">
    <property type="term" value="P:DNA recombination"/>
    <property type="evidence" value="ECO:0007669"/>
    <property type="project" value="InterPro"/>
</dbReference>
<dbReference type="Proteomes" id="UP000011740">
    <property type="component" value="Unassembled WGS sequence"/>
</dbReference>
<dbReference type="GO" id="GO:0016787">
    <property type="term" value="F:hydrolase activity"/>
    <property type="evidence" value="ECO:0007669"/>
    <property type="project" value="UniProtKB-KW"/>
</dbReference>
<dbReference type="Gene3D" id="1.10.10.10">
    <property type="entry name" value="Winged helix-like DNA-binding domain superfamily/Winged helix DNA-binding domain"/>
    <property type="match status" value="1"/>
</dbReference>
<dbReference type="GO" id="GO:0005524">
    <property type="term" value="F:ATP binding"/>
    <property type="evidence" value="ECO:0007669"/>
    <property type="project" value="UniProtKB-KW"/>
</dbReference>
<dbReference type="GO" id="GO:0009378">
    <property type="term" value="F:four-way junction helicase activity"/>
    <property type="evidence" value="ECO:0007669"/>
    <property type="project" value="TreeGrafter"/>
</dbReference>
<organism evidence="13 14">
    <name type="scientific">Streptomyces mobaraensis (strain ATCC 29032 / DSM 40847 / JCM 4168 / NBRC 13819 / NCIMB 11159 / IPCR 16-22)</name>
    <dbReference type="NCBI Taxonomy" id="1223523"/>
    <lineage>
        <taxon>Bacteria</taxon>
        <taxon>Bacillati</taxon>
        <taxon>Actinomycetota</taxon>
        <taxon>Actinomycetes</taxon>
        <taxon>Kitasatosporales</taxon>
        <taxon>Streptomycetaceae</taxon>
        <taxon>Streptomyces</taxon>
    </lineage>
</organism>
<evidence type="ECO:0000256" key="9">
    <source>
        <dbReference type="ARBA" id="ARBA00034617"/>
    </source>
</evidence>
<evidence type="ECO:0000256" key="4">
    <source>
        <dbReference type="ARBA" id="ARBA00022801"/>
    </source>
</evidence>
<dbReference type="SUPFAM" id="SSF53271">
    <property type="entry name" value="PRTase-like"/>
    <property type="match status" value="1"/>
</dbReference>
<dbReference type="GO" id="GO:0003677">
    <property type="term" value="F:DNA binding"/>
    <property type="evidence" value="ECO:0007669"/>
    <property type="project" value="UniProtKB-KW"/>
</dbReference>
<dbReference type="eggNOG" id="COG1040">
    <property type="taxonomic scope" value="Bacteria"/>
</dbReference>
<evidence type="ECO:0000256" key="5">
    <source>
        <dbReference type="ARBA" id="ARBA00022806"/>
    </source>
</evidence>
<dbReference type="GO" id="GO:0005737">
    <property type="term" value="C:cytoplasm"/>
    <property type="evidence" value="ECO:0007669"/>
    <property type="project" value="TreeGrafter"/>
</dbReference>
<protein>
    <recommendedName>
        <fullName evidence="11">ATP-dependent DNA helicase RecQ</fullName>
        <ecNumber evidence="10">5.6.2.4</ecNumber>
    </recommendedName>
    <alternativeName>
        <fullName evidence="12">DNA 3'-5' helicase RecQ</fullName>
    </alternativeName>
</protein>
<reference evidence="13 14" key="1">
    <citation type="journal article" date="2013" name="Genome Announc.">
        <title>Whole-Genome Shotgun Assembly and Analysis of the Genome of Streptomyces mobaraensis DSM 40847, a Strain for Industrial Production of Microbial Transglutaminase.</title>
        <authorList>
            <person name="Yang H."/>
            <person name="He T."/>
            <person name="Wu W."/>
            <person name="Zhu W."/>
            <person name="Lu B."/>
            <person name="Sun W."/>
        </authorList>
    </citation>
    <scope>NUCLEOTIDE SEQUENCE [LARGE SCALE GENOMIC DNA]</scope>
    <source>
        <strain evidence="13 14">DSM 40847</strain>
    </source>
</reference>
<evidence type="ECO:0000256" key="1">
    <source>
        <dbReference type="ARBA" id="ARBA00005446"/>
    </source>
</evidence>
<evidence type="ECO:0000256" key="8">
    <source>
        <dbReference type="ARBA" id="ARBA00023235"/>
    </source>
</evidence>
<dbReference type="AlphaFoldDB" id="M3AY40"/>
<dbReference type="EC" id="5.6.2.4" evidence="10"/>
<evidence type="ECO:0000256" key="10">
    <source>
        <dbReference type="ARBA" id="ARBA00034808"/>
    </source>
</evidence>
<dbReference type="InterPro" id="IPR001650">
    <property type="entry name" value="Helicase_C-like"/>
</dbReference>
<dbReference type="InterPro" id="IPR029057">
    <property type="entry name" value="PRTase-like"/>
</dbReference>
<evidence type="ECO:0000313" key="13">
    <source>
        <dbReference type="EMBL" id="EME98552.1"/>
    </source>
</evidence>
<comment type="similarity">
    <text evidence="1">Belongs to the helicase family. RecQ subfamily.</text>
</comment>
<dbReference type="STRING" id="1223523.H340_20946"/>
<evidence type="ECO:0000256" key="12">
    <source>
        <dbReference type="ARBA" id="ARBA00044550"/>
    </source>
</evidence>
<dbReference type="RefSeq" id="WP_004949059.1">
    <property type="nucleotide sequence ID" value="NZ_AORZ01000074.1"/>
</dbReference>
<keyword evidence="3" id="KW-0547">Nucleotide-binding</keyword>
<gene>
    <name evidence="13" type="ORF">H340_20946</name>
</gene>
<dbReference type="InterPro" id="IPR027417">
    <property type="entry name" value="P-loop_NTPase"/>
</dbReference>
<comment type="catalytic activity">
    <reaction evidence="9">
        <text>Couples ATP hydrolysis with the unwinding of duplex DNA by translocating in the 3'-5' direction.</text>
        <dbReference type="EC" id="5.6.2.4"/>
    </reaction>
</comment>
<evidence type="ECO:0000256" key="6">
    <source>
        <dbReference type="ARBA" id="ARBA00022840"/>
    </source>
</evidence>
<proteinExistence type="inferred from homology"/>
<keyword evidence="2" id="KW-0479">Metal-binding</keyword>
<dbReference type="PATRIC" id="fig|1223523.3.peg.4266"/>
<dbReference type="Gene3D" id="3.40.50.2020">
    <property type="match status" value="1"/>
</dbReference>
<evidence type="ECO:0000313" key="14">
    <source>
        <dbReference type="Proteomes" id="UP000011740"/>
    </source>
</evidence>
<keyword evidence="5 13" id="KW-0347">Helicase</keyword>
<dbReference type="PANTHER" id="PTHR13710:SF105">
    <property type="entry name" value="ATP-DEPENDENT DNA HELICASE Q1"/>
    <property type="match status" value="1"/>
</dbReference>
<evidence type="ECO:0000256" key="11">
    <source>
        <dbReference type="ARBA" id="ARBA00044535"/>
    </source>
</evidence>
<dbReference type="InterPro" id="IPR014001">
    <property type="entry name" value="Helicase_ATP-bd"/>
</dbReference>
<accession>M3AY40</accession>
<dbReference type="PROSITE" id="PS51192">
    <property type="entry name" value="HELICASE_ATP_BIND_1"/>
    <property type="match status" value="1"/>
</dbReference>
<dbReference type="InterPro" id="IPR000836">
    <property type="entry name" value="PRTase_dom"/>
</dbReference>
<dbReference type="InterPro" id="IPR032284">
    <property type="entry name" value="RecQ_Zn-bd"/>
</dbReference>
<dbReference type="GO" id="GO:0043138">
    <property type="term" value="F:3'-5' DNA helicase activity"/>
    <property type="evidence" value="ECO:0007669"/>
    <property type="project" value="UniProtKB-EC"/>
</dbReference>
<comment type="caution">
    <text evidence="13">The sequence shown here is derived from an EMBL/GenBank/DDBJ whole genome shotgun (WGS) entry which is preliminary data.</text>
</comment>
<dbReference type="Pfam" id="PF16124">
    <property type="entry name" value="RecQ_Zn_bind"/>
    <property type="match status" value="1"/>
</dbReference>
<dbReference type="PROSITE" id="PS51194">
    <property type="entry name" value="HELICASE_CTER"/>
    <property type="match status" value="1"/>
</dbReference>
<dbReference type="SMART" id="SM00490">
    <property type="entry name" value="HELICc"/>
    <property type="match status" value="1"/>
</dbReference>
<dbReference type="GO" id="GO:0006281">
    <property type="term" value="P:DNA repair"/>
    <property type="evidence" value="ECO:0007669"/>
    <property type="project" value="TreeGrafter"/>
</dbReference>
<dbReference type="Pfam" id="PF00270">
    <property type="entry name" value="DEAD"/>
    <property type="match status" value="1"/>
</dbReference>
<evidence type="ECO:0000256" key="7">
    <source>
        <dbReference type="ARBA" id="ARBA00023125"/>
    </source>
</evidence>